<protein>
    <submittedName>
        <fullName evidence="2">Uncharacterized protein</fullName>
    </submittedName>
</protein>
<reference evidence="2 3" key="1">
    <citation type="journal article" date="2016" name="Mol. Biol. Evol.">
        <title>Comparative Genomics of Early-Diverging Mushroom-Forming Fungi Provides Insights into the Origins of Lignocellulose Decay Capabilities.</title>
        <authorList>
            <person name="Nagy L.G."/>
            <person name="Riley R."/>
            <person name="Tritt A."/>
            <person name="Adam C."/>
            <person name="Daum C."/>
            <person name="Floudas D."/>
            <person name="Sun H."/>
            <person name="Yadav J.S."/>
            <person name="Pangilinan J."/>
            <person name="Larsson K.H."/>
            <person name="Matsuura K."/>
            <person name="Barry K."/>
            <person name="Labutti K."/>
            <person name="Kuo R."/>
            <person name="Ohm R.A."/>
            <person name="Bhattacharya S.S."/>
            <person name="Shirouzu T."/>
            <person name="Yoshinaga Y."/>
            <person name="Martin F.M."/>
            <person name="Grigoriev I.V."/>
            <person name="Hibbett D.S."/>
        </authorList>
    </citation>
    <scope>NUCLEOTIDE SEQUENCE [LARGE SCALE GENOMIC DNA]</scope>
    <source>
        <strain evidence="2 3">93-53</strain>
    </source>
</reference>
<dbReference type="SUPFAM" id="SSF52047">
    <property type="entry name" value="RNI-like"/>
    <property type="match status" value="1"/>
</dbReference>
<name>A0A165GAX2_9APHY</name>
<evidence type="ECO:0000256" key="1">
    <source>
        <dbReference type="SAM" id="MobiDB-lite"/>
    </source>
</evidence>
<accession>A0A165GAX2</accession>
<dbReference type="Gene3D" id="1.50.10.100">
    <property type="entry name" value="Chondroitin AC/alginate lyase"/>
    <property type="match status" value="1"/>
</dbReference>
<dbReference type="RefSeq" id="XP_040767830.1">
    <property type="nucleotide sequence ID" value="XM_040911498.1"/>
</dbReference>
<sequence length="566" mass="63417">MPTPLSLPPVPPSDLAVVHVDALTAALLKLGITNVSATTLLDTAKQESASKQKPHTTAERRKALVKLRLPLYKWRPGRTTALLARTPKQAGIVRPEIKKDGAACVLSHKRPFPMVKCPIYTSVWINEYGGADRDLPFVHATIVVTPLDDNSDHPPEQSILHTQQPTRAAYSRWSNIGTGNYVNQVLLNRVQYTIQPYRLDPQLKAIQQLTLYLKLGQFARTSFETARSIPTCATCIALSQLQMPESIIYNAIASVLTGSASYAQSAASAINVFFLDAQSGMHPRISYEQVIRGPQKQTGQYLERRKDARVAHLRVLSRPPAEVSDRQNGPPMDDSKPNDLSFSRLYRVDWTNSSFGEISSSPTSNASPRFVWHSPCLRVLSLNTNNLFIPYGNDMIGRQQGREPHRMLVDLPRLHTLRLRTCDGLDDPDEAWFTVQLPSLQRILSTLCTEASVPYGPHITTLELGRRNSRFLLIDAISIALGYCPNVETLFPILSTMPPVKNPEDRPRAEWVRYRVKHIVLNASVAEDCDYQVGRTWMWLGDFVDALFGERTRLTALERITLQGLE</sequence>
<keyword evidence="3" id="KW-1185">Reference proteome</keyword>
<dbReference type="InParanoid" id="A0A165GAX2"/>
<dbReference type="GeneID" id="63828526"/>
<dbReference type="Proteomes" id="UP000076871">
    <property type="component" value="Unassembled WGS sequence"/>
</dbReference>
<dbReference type="EMBL" id="KV427610">
    <property type="protein sequence ID" value="KZT10090.1"/>
    <property type="molecule type" value="Genomic_DNA"/>
</dbReference>
<dbReference type="STRING" id="1314785.A0A165GAX2"/>
<proteinExistence type="predicted"/>
<evidence type="ECO:0000313" key="2">
    <source>
        <dbReference type="EMBL" id="KZT10090.1"/>
    </source>
</evidence>
<organism evidence="2 3">
    <name type="scientific">Laetiporus sulphureus 93-53</name>
    <dbReference type="NCBI Taxonomy" id="1314785"/>
    <lineage>
        <taxon>Eukaryota</taxon>
        <taxon>Fungi</taxon>
        <taxon>Dikarya</taxon>
        <taxon>Basidiomycota</taxon>
        <taxon>Agaricomycotina</taxon>
        <taxon>Agaricomycetes</taxon>
        <taxon>Polyporales</taxon>
        <taxon>Laetiporus</taxon>
    </lineage>
</organism>
<feature type="region of interest" description="Disordered" evidence="1">
    <location>
        <begin position="316"/>
        <end position="339"/>
    </location>
</feature>
<gene>
    <name evidence="2" type="ORF">LAESUDRAFT_748017</name>
</gene>
<evidence type="ECO:0000313" key="3">
    <source>
        <dbReference type="Proteomes" id="UP000076871"/>
    </source>
</evidence>
<dbReference type="AlphaFoldDB" id="A0A165GAX2"/>
<dbReference type="InterPro" id="IPR008929">
    <property type="entry name" value="Chondroitin_lyas"/>
</dbReference>
<dbReference type="OrthoDB" id="3256525at2759"/>